<sequence length="543" mass="61973">MLLIIKTFQNILQLNRDKTNIRVYPIQIDLTQNYTYFVSCDTMDFAINVNKSLYGRGSARKNISTTDLYQWTSLNQPNVLSIQCYDYFINYLNAQGQVMTEANDNTNKGSFLPYNKKSFPVNEKVRLFDLSRYVVTDQGLYVVGDCNNYACGIKQNIIYSDFTKVDLGINFQDINEIVVDKIYKFLIIYMKNQDVYITGNNTNGTLFNQKDDLAIRKAGNGMSHIQIGFDMDDDLFVPHFVQGGNLQKYSNGASITVQKNVNSFYFDESSSVNSIQDTQNVVMVMVDKLFVRNFKQSRYDALKLYCFLNPQNAQCLLIQQGFSHTCYYDINTPIAQISTDEFCTLVFCNWAQDQAFNDDPLKCKLYGKDSLNNEALAPIPGDVYATYSVADINTSPLSKSLFCMNKFGNSLSIYSSGCFFDRQMNSWSSDYDLARYETSPRDYSVLIGQGKASNQAAVAGISVGVTIAIMILIFTVVYFIVKYYKKRRLNKNKAVEDVDQIVPKSEFVMNRSEMVNDTQIVQDSTQLTQDEHIDEDEMIDEYA</sequence>
<name>A0ABP1GXN7_9EUKA</name>
<keyword evidence="1" id="KW-0812">Transmembrane</keyword>
<evidence type="ECO:0000313" key="3">
    <source>
        <dbReference type="Proteomes" id="UP001642409"/>
    </source>
</evidence>
<dbReference type="SUPFAM" id="SSF50985">
    <property type="entry name" value="RCC1/BLIP-II"/>
    <property type="match status" value="1"/>
</dbReference>
<comment type="caution">
    <text evidence="2">The sequence shown here is derived from an EMBL/GenBank/DDBJ whole genome shotgun (WGS) entry which is preliminary data.</text>
</comment>
<reference evidence="2 3" key="1">
    <citation type="submission" date="2024-07" db="EMBL/GenBank/DDBJ databases">
        <authorList>
            <person name="Akdeniz Z."/>
        </authorList>
    </citation>
    <scope>NUCLEOTIDE SEQUENCE [LARGE SCALE GENOMIC DNA]</scope>
</reference>
<keyword evidence="1" id="KW-1133">Transmembrane helix</keyword>
<protein>
    <submittedName>
        <fullName evidence="2">Regulator_of chromosome condensation 1/beta-lactamase-inhibitor protein II</fullName>
    </submittedName>
</protein>
<dbReference type="Proteomes" id="UP001642409">
    <property type="component" value="Unassembled WGS sequence"/>
</dbReference>
<feature type="transmembrane region" description="Helical" evidence="1">
    <location>
        <begin position="456"/>
        <end position="481"/>
    </location>
</feature>
<dbReference type="EMBL" id="CAXDID020000013">
    <property type="protein sequence ID" value="CAL5981669.1"/>
    <property type="molecule type" value="Genomic_DNA"/>
</dbReference>
<proteinExistence type="predicted"/>
<dbReference type="InterPro" id="IPR009091">
    <property type="entry name" value="RCC1/BLIP-II"/>
</dbReference>
<keyword evidence="1" id="KW-0472">Membrane</keyword>
<gene>
    <name evidence="2" type="ORF">HINF_LOCUS6771</name>
</gene>
<accession>A0ABP1GXN7</accession>
<keyword evidence="3" id="KW-1185">Reference proteome</keyword>
<organism evidence="2 3">
    <name type="scientific">Hexamita inflata</name>
    <dbReference type="NCBI Taxonomy" id="28002"/>
    <lineage>
        <taxon>Eukaryota</taxon>
        <taxon>Metamonada</taxon>
        <taxon>Diplomonadida</taxon>
        <taxon>Hexamitidae</taxon>
        <taxon>Hexamitinae</taxon>
        <taxon>Hexamita</taxon>
    </lineage>
</organism>
<evidence type="ECO:0000313" key="2">
    <source>
        <dbReference type="EMBL" id="CAL5981669.1"/>
    </source>
</evidence>
<evidence type="ECO:0000256" key="1">
    <source>
        <dbReference type="SAM" id="Phobius"/>
    </source>
</evidence>